<reference evidence="1" key="1">
    <citation type="journal article" date="2015" name="MBio">
        <title>Eco-Evolutionary Dynamics of Episomes among Ecologically Cohesive Bacterial Populations.</title>
        <authorList>
            <person name="Xue H."/>
            <person name="Cordero O.X."/>
            <person name="Camas F.M."/>
            <person name="Trimble W."/>
            <person name="Meyer F."/>
            <person name="Guglielmini J."/>
            <person name="Rocha E.P."/>
            <person name="Polz M.F."/>
        </authorList>
    </citation>
    <scope>NUCLEOTIDE SEQUENCE</scope>
    <source>
        <strain evidence="1">FF_1</strain>
    </source>
</reference>
<name>A0A0H4A048_VIBSP</name>
<dbReference type="AlphaFoldDB" id="A0A0H4A048"/>
<accession>A0A0H4A048</accession>
<dbReference type="EMBL" id="KP795687">
    <property type="protein sequence ID" value="AKN40282.1"/>
    <property type="molecule type" value="Genomic_DNA"/>
</dbReference>
<proteinExistence type="predicted"/>
<sequence length="39" mass="4749">MGVLIWDVKQEDRDTVMRNQRKKDRRKTKSILQILSFSQ</sequence>
<protein>
    <submittedName>
        <fullName evidence="1">Uncharacterized protein</fullName>
    </submittedName>
</protein>
<evidence type="ECO:0000313" key="1">
    <source>
        <dbReference type="EMBL" id="AKN40282.1"/>
    </source>
</evidence>
<organism evidence="1">
    <name type="scientific">Vibrio splendidus</name>
    <dbReference type="NCBI Taxonomy" id="29497"/>
    <lineage>
        <taxon>Bacteria</taxon>
        <taxon>Pseudomonadati</taxon>
        <taxon>Pseudomonadota</taxon>
        <taxon>Gammaproteobacteria</taxon>
        <taxon>Vibrionales</taxon>
        <taxon>Vibrionaceae</taxon>
        <taxon>Vibrio</taxon>
    </lineage>
</organism>